<keyword evidence="1 4" id="KW-0732">Signal</keyword>
<dbReference type="OrthoDB" id="1016457at2"/>
<feature type="signal peptide" evidence="4">
    <location>
        <begin position="1"/>
        <end position="27"/>
    </location>
</feature>
<dbReference type="EMBL" id="CP035493">
    <property type="protein sequence ID" value="QAY71724.1"/>
    <property type="molecule type" value="Genomic_DNA"/>
</dbReference>
<dbReference type="Pfam" id="PF00932">
    <property type="entry name" value="LTD"/>
    <property type="match status" value="1"/>
</dbReference>
<dbReference type="SUPFAM" id="SSF56300">
    <property type="entry name" value="Metallo-dependent phosphatases"/>
    <property type="match status" value="1"/>
</dbReference>
<evidence type="ECO:0000259" key="5">
    <source>
        <dbReference type="PROSITE" id="PS51841"/>
    </source>
</evidence>
<dbReference type="SUPFAM" id="SSF74853">
    <property type="entry name" value="Lamin A/C globular tail domain"/>
    <property type="match status" value="1"/>
</dbReference>
<dbReference type="Proteomes" id="UP000292118">
    <property type="component" value="Chromosome"/>
</dbReference>
<dbReference type="GO" id="GO:0030246">
    <property type="term" value="F:carbohydrate binding"/>
    <property type="evidence" value="ECO:0007669"/>
    <property type="project" value="InterPro"/>
</dbReference>
<dbReference type="Pfam" id="PF00149">
    <property type="entry name" value="Metallophos"/>
    <property type="match status" value="1"/>
</dbReference>
<dbReference type="CDD" id="cd10283">
    <property type="entry name" value="MnuA_DNase1-like"/>
    <property type="match status" value="1"/>
</dbReference>
<dbReference type="GO" id="GO:0005975">
    <property type="term" value="P:carbohydrate metabolic process"/>
    <property type="evidence" value="ECO:0007669"/>
    <property type="project" value="InterPro"/>
</dbReference>
<evidence type="ECO:0000256" key="4">
    <source>
        <dbReference type="SAM" id="SignalP"/>
    </source>
</evidence>
<dbReference type="SUPFAM" id="SSF51055">
    <property type="entry name" value="Carbohydrate binding domain"/>
    <property type="match status" value="2"/>
</dbReference>
<dbReference type="InterPro" id="IPR001322">
    <property type="entry name" value="Lamin_tail_dom"/>
</dbReference>
<feature type="compositionally biased region" description="Low complexity" evidence="3">
    <location>
        <begin position="174"/>
        <end position="187"/>
    </location>
</feature>
<dbReference type="InterPro" id="IPR036573">
    <property type="entry name" value="CBM_sf_5/12"/>
</dbReference>
<feature type="chain" id="PRO_5020353028" evidence="4">
    <location>
        <begin position="28"/>
        <end position="1588"/>
    </location>
</feature>
<reference evidence="6 7" key="1">
    <citation type="submission" date="2019-01" db="EMBL/GenBank/DDBJ databases">
        <title>Genome sequencing of strain FW10M-9.</title>
        <authorList>
            <person name="Heo J."/>
            <person name="Kim S.-J."/>
            <person name="Kim J.-S."/>
            <person name="Hong S.-B."/>
            <person name="Kwon S.-W."/>
        </authorList>
    </citation>
    <scope>NUCLEOTIDE SEQUENCE [LARGE SCALE GENOMIC DNA]</scope>
    <source>
        <strain evidence="6 7">FW10M-9</strain>
    </source>
</reference>
<dbReference type="Gene3D" id="3.60.21.10">
    <property type="match status" value="1"/>
</dbReference>
<evidence type="ECO:0000256" key="3">
    <source>
        <dbReference type="SAM" id="MobiDB-lite"/>
    </source>
</evidence>
<evidence type="ECO:0000313" key="7">
    <source>
        <dbReference type="Proteomes" id="UP000292118"/>
    </source>
</evidence>
<protein>
    <submittedName>
        <fullName evidence="6">ExeM/NucH family extracellular endonuclease</fullName>
    </submittedName>
</protein>
<dbReference type="GO" id="GO:0009166">
    <property type="term" value="P:nucleotide catabolic process"/>
    <property type="evidence" value="ECO:0007669"/>
    <property type="project" value="InterPro"/>
</dbReference>
<dbReference type="InterPro" id="IPR003610">
    <property type="entry name" value="CBM5/12"/>
</dbReference>
<dbReference type="InterPro" id="IPR036415">
    <property type="entry name" value="Lamin_tail_dom_sf"/>
</dbReference>
<evidence type="ECO:0000313" key="6">
    <source>
        <dbReference type="EMBL" id="QAY71724.1"/>
    </source>
</evidence>
<dbReference type="KEGG" id="xya:ET471_03800"/>
<dbReference type="InterPro" id="IPR008334">
    <property type="entry name" value="5'-Nucleotdase_C"/>
</dbReference>
<keyword evidence="2" id="KW-0378">Hydrolase</keyword>
<keyword evidence="6" id="KW-0540">Nuclease</keyword>
<feature type="region of interest" description="Disordered" evidence="3">
    <location>
        <begin position="174"/>
        <end position="237"/>
    </location>
</feature>
<dbReference type="SMART" id="SM00495">
    <property type="entry name" value="ChtBD3"/>
    <property type="match status" value="2"/>
</dbReference>
<dbReference type="CDD" id="cd04486">
    <property type="entry name" value="YhcR_OBF_like"/>
    <property type="match status" value="1"/>
</dbReference>
<dbReference type="PANTHER" id="PTHR42834:SF1">
    <property type="entry name" value="ENDONUCLEASE_EXONUCLEASE_PHOSPHATASE FAMILY PROTEIN (AFU_ORTHOLOGUE AFUA_3G09210)"/>
    <property type="match status" value="1"/>
</dbReference>
<dbReference type="InterPro" id="IPR036907">
    <property type="entry name" value="5'-Nucleotdase_C_sf"/>
</dbReference>
<accession>A0A4P6F7M7</accession>
<dbReference type="GO" id="GO:0004519">
    <property type="term" value="F:endonuclease activity"/>
    <property type="evidence" value="ECO:0007669"/>
    <property type="project" value="UniProtKB-KW"/>
</dbReference>
<sequence>MARPWTRSALAALLSAAIAVPTAAALAAPAAAAVGPTAPVIIDEVYGGGGNSGAAFDQDFVELWNTTDQPVSLAGWSIQYASSAGAFGASLTTPLTGTVPAHGHFLVGEAFGANLDQADLPTPDVTGTIAMSGTGAKVALVSTTTPISCSGAACAALPQVVDLVGWGSAASAFAGTAPAPGTTNATSVARNGDHRNTADNAADFTAGAPTPANSGSATDPGPDPDPTDPPAPGADTHTIAQIQGTGASSPLVGQTVTTSGVVTAAYPAGGFNGYVIQTPGTGGALDLATHTASDAIYVFSSSTVGSVRIGQTVQVTGAVSEFSGLTEISVTSAANLRVLADAAPVAPATVAWPATDAQRESLESMLVAPQGDFTVSNAYTANQYSEVGLAAGDKPLVQWTDAARPGTPEADAIKADNAARGVVLDDGSSINFLSGANSSLTPPYVSLSEPLRVGAAVTFTGPVIVDYRNNLWKLQPTQQAVAGGAKPVTFENTRTAAPEAVGGDLKVATFNVLNYFTTTGDSFPGCTYYADRQGNPVAVNDCGARGPRGAWDATSLKRQQDKIVAAINAVDADVVGLMEIENSVVLGKPKDSALATLTAALNTAAGSDVWAFVPSSAELPTDLSQMDVITTALIYKKASVERVGDSRALGDQSAPGQAFDDARTPVGQEFAPVGGGEPFFVAVNHLKSKGSAGGHPGDADTGDGQGASNGSRVLQATALRDWIGTVTTPGEAVALVGDFNSYTQEDPLEVLYQAGYTDAAAHLSQGQYSYSFSGLSGSLDHVLLNGPALERATGADIWEINAEESIALEYSRYNYHGTLFYAPDPYASSDHDPVVVGLTRGAVAPSGPVDLDLVNVNDFHGRIDANTVKVAGTVEQLRAQNPDGTLFVSAGDNIGASLFASALQQDQPTLDVLNALDLKVSAVGNHEFDQGFADLTGRVADAADFPYLGANVYTQGTTTPALPEYDVEQVDGLDVGFVGVVTQETPSLVSPAGVAGLDFGDPVAALNRVTAQLKDGNPANGEADVVVALVHDGAPAGTPDGATLEQEVAAGGPFAKIVTDTDPRVAAILTGHTHKQYAWDAPITGTDRTRPIIQTGSYGEYVGHTSLTIDRDTHEVTAYTVENVARTTTADADLVATYPRVAQVKTIVDAALAQADVIGNQPVGSVTGDITTAFSGGSFVNGVWTGGTRDDRASESALGNLVGNALRDSLASTDRGGAEIGIVNPGGLRAELLRGDDGVITYAEANGVLPFVNNLWTLTLTGAQLTEVLEQQWQVDANGNRPSRPYLALGLSDNVTWVAKTADVNAAPGHNVLAVYVDGKLVQPDDTFRVATFSFLGTGGDNFWAFQDATDVRDSGLVDRDAWIDYIRANSPLTPSFARTRVVADALPETVQAGGTASVSLTGLDLTSLGSPASTAATVALVPAADTAAAGVDLGDVTVSGGAADVAVTIPAATAAGEYALKVVVSPSGTTALVPVTVKAAPAPAYPAFSATTVYTGGEKVTYRGKAYQAQWWTQGAAPGASPWGSWMEIGAEVKTSKGTFREWTDSWVYVGGETVVHDGHLWKAQWWTRNQEPGAEQWGPWADLGAI</sequence>
<dbReference type="GO" id="GO:0004553">
    <property type="term" value="F:hydrolase activity, hydrolyzing O-glycosyl compounds"/>
    <property type="evidence" value="ECO:0007669"/>
    <property type="project" value="InterPro"/>
</dbReference>
<dbReference type="SUPFAM" id="SSF56219">
    <property type="entry name" value="DNase I-like"/>
    <property type="match status" value="1"/>
</dbReference>
<dbReference type="PANTHER" id="PTHR42834">
    <property type="entry name" value="ENDONUCLEASE/EXONUCLEASE/PHOSPHATASE FAMILY PROTEIN (AFU_ORTHOLOGUE AFUA_3G09210)"/>
    <property type="match status" value="1"/>
</dbReference>
<gene>
    <name evidence="6" type="ORF">ET471_03800</name>
</gene>
<dbReference type="SUPFAM" id="SSF55816">
    <property type="entry name" value="5'-nucleotidase (syn. UDP-sugar hydrolase), C-terminal domain"/>
    <property type="match status" value="1"/>
</dbReference>
<dbReference type="Gene3D" id="3.90.780.10">
    <property type="entry name" value="5'-Nucleotidase, C-terminal domain"/>
    <property type="match status" value="1"/>
</dbReference>
<dbReference type="InterPro" id="IPR006179">
    <property type="entry name" value="5_nucleotidase/apyrase"/>
</dbReference>
<dbReference type="InterPro" id="IPR029052">
    <property type="entry name" value="Metallo-depent_PP-like"/>
</dbReference>
<dbReference type="Pfam" id="PF02872">
    <property type="entry name" value="5_nucleotid_C"/>
    <property type="match status" value="1"/>
</dbReference>
<dbReference type="InterPro" id="IPR004843">
    <property type="entry name" value="Calcineurin-like_PHP"/>
</dbReference>
<dbReference type="PRINTS" id="PR01607">
    <property type="entry name" value="APYRASEFAMLY"/>
</dbReference>
<name>A0A4P6F7M7_9MICO</name>
<proteinExistence type="predicted"/>
<feature type="compositionally biased region" description="Pro residues" evidence="3">
    <location>
        <begin position="221"/>
        <end position="232"/>
    </location>
</feature>
<dbReference type="NCBIfam" id="NF033681">
    <property type="entry name" value="ExeM_NucH_DNase"/>
    <property type="match status" value="1"/>
</dbReference>
<feature type="domain" description="LTD" evidence="5">
    <location>
        <begin position="28"/>
        <end position="168"/>
    </location>
</feature>
<dbReference type="Gene3D" id="3.60.10.10">
    <property type="entry name" value="Endonuclease/exonuclease/phosphatase"/>
    <property type="match status" value="1"/>
</dbReference>
<keyword evidence="7" id="KW-1185">Reference proteome</keyword>
<dbReference type="PROSITE" id="PS51841">
    <property type="entry name" value="LTD"/>
    <property type="match status" value="1"/>
</dbReference>
<dbReference type="InterPro" id="IPR036691">
    <property type="entry name" value="Endo/exonu/phosph_ase_sf"/>
</dbReference>
<dbReference type="Gene3D" id="2.10.10.20">
    <property type="entry name" value="Carbohydrate-binding module superfamily 5/12"/>
    <property type="match status" value="2"/>
</dbReference>
<evidence type="ECO:0000256" key="1">
    <source>
        <dbReference type="ARBA" id="ARBA00022729"/>
    </source>
</evidence>
<organism evidence="6 7">
    <name type="scientific">Xylanimonas protaetiae</name>
    <dbReference type="NCBI Taxonomy" id="2509457"/>
    <lineage>
        <taxon>Bacteria</taxon>
        <taxon>Bacillati</taxon>
        <taxon>Actinomycetota</taxon>
        <taxon>Actinomycetes</taxon>
        <taxon>Micrococcales</taxon>
        <taxon>Promicromonosporaceae</taxon>
        <taxon>Xylanimonas</taxon>
    </lineage>
</organism>
<dbReference type="InterPro" id="IPR047971">
    <property type="entry name" value="ExeM-like"/>
</dbReference>
<dbReference type="GO" id="GO:0005576">
    <property type="term" value="C:extracellular region"/>
    <property type="evidence" value="ECO:0007669"/>
    <property type="project" value="InterPro"/>
</dbReference>
<dbReference type="Pfam" id="PF02839">
    <property type="entry name" value="CBM_5_12"/>
    <property type="match status" value="1"/>
</dbReference>
<evidence type="ECO:0000256" key="2">
    <source>
        <dbReference type="ARBA" id="ARBA00022801"/>
    </source>
</evidence>
<feature type="region of interest" description="Disordered" evidence="3">
    <location>
        <begin position="690"/>
        <end position="709"/>
    </location>
</feature>
<dbReference type="CDD" id="cd12215">
    <property type="entry name" value="ChiC_BD"/>
    <property type="match status" value="2"/>
</dbReference>
<keyword evidence="6" id="KW-0255">Endonuclease</keyword>